<dbReference type="Pfam" id="PF13602">
    <property type="entry name" value="ADH_zinc_N_2"/>
    <property type="match status" value="1"/>
</dbReference>
<dbReference type="PANTHER" id="PTHR11695">
    <property type="entry name" value="ALCOHOL DEHYDROGENASE RELATED"/>
    <property type="match status" value="1"/>
</dbReference>
<dbReference type="Gene3D" id="3.90.180.10">
    <property type="entry name" value="Medium-chain alcohol dehydrogenases, catalytic domain"/>
    <property type="match status" value="1"/>
</dbReference>
<sequence length="339" mass="34657">MTPSRPPVDTTMRAVLLEEFGSPLVLGAIRTPVPGPGQVLVRIAASGVNPLDTKISAGKAAHARTRPPAVLGLDLAGVVEETGADVTGLAPGDEVFGLTGGVGDLQGSLAEYAAVDARLLARKPDALTMRQTAALPLVFITAWEGLVDRAGVREGQKVLVHGGAGGIGHVAVQLARARGAEVFATGSPRSLQTIAGLGATPIDRTTTPVDAYVAEHTGGEGFDVVFDTVGGETLDASFTAVRTYTGHVVSALGWGTHSLAPLSFRGAGYSGVFTLLPMLTGRGREHHGAILREAAALAEAGALRPLVDPRRFTLSTAAEAHGVVERGEGRGKVVVDVAG</sequence>
<protein>
    <submittedName>
        <fullName evidence="3">NADPH:quinone reductase</fullName>
    </submittedName>
</protein>
<dbReference type="AlphaFoldDB" id="A0A239HG01"/>
<dbReference type="EMBL" id="FZOF01000008">
    <property type="protein sequence ID" value="SNS80287.1"/>
    <property type="molecule type" value="Genomic_DNA"/>
</dbReference>
<dbReference type="InterPro" id="IPR011032">
    <property type="entry name" value="GroES-like_sf"/>
</dbReference>
<evidence type="ECO:0000259" key="2">
    <source>
        <dbReference type="SMART" id="SM00829"/>
    </source>
</evidence>
<dbReference type="InterPro" id="IPR020843">
    <property type="entry name" value="ER"/>
</dbReference>
<reference evidence="3 4" key="1">
    <citation type="submission" date="2017-06" db="EMBL/GenBank/DDBJ databases">
        <authorList>
            <person name="Kim H.J."/>
            <person name="Triplett B.A."/>
        </authorList>
    </citation>
    <scope>NUCLEOTIDE SEQUENCE [LARGE SCALE GENOMIC DNA]</scope>
    <source>
        <strain evidence="3 4">CGMCC 4.1858</strain>
    </source>
</reference>
<dbReference type="PANTHER" id="PTHR11695:SF294">
    <property type="entry name" value="RETICULON-4-INTERACTING PROTEIN 1, MITOCHONDRIAL"/>
    <property type="match status" value="1"/>
</dbReference>
<dbReference type="CDD" id="cd08272">
    <property type="entry name" value="MDR6"/>
    <property type="match status" value="1"/>
</dbReference>
<dbReference type="GO" id="GO:0016491">
    <property type="term" value="F:oxidoreductase activity"/>
    <property type="evidence" value="ECO:0007669"/>
    <property type="project" value="UniProtKB-KW"/>
</dbReference>
<dbReference type="Gene3D" id="3.40.50.720">
    <property type="entry name" value="NAD(P)-binding Rossmann-like Domain"/>
    <property type="match status" value="1"/>
</dbReference>
<dbReference type="GO" id="GO:0008270">
    <property type="term" value="F:zinc ion binding"/>
    <property type="evidence" value="ECO:0007669"/>
    <property type="project" value="InterPro"/>
</dbReference>
<evidence type="ECO:0000256" key="1">
    <source>
        <dbReference type="ARBA" id="ARBA00023002"/>
    </source>
</evidence>
<feature type="domain" description="Enoyl reductase (ER)" evidence="2">
    <location>
        <begin position="21"/>
        <end position="335"/>
    </location>
</feature>
<proteinExistence type="predicted"/>
<accession>A0A239HG01</accession>
<dbReference type="PROSITE" id="PS01162">
    <property type="entry name" value="QOR_ZETA_CRYSTAL"/>
    <property type="match status" value="1"/>
</dbReference>
<evidence type="ECO:0000313" key="3">
    <source>
        <dbReference type="EMBL" id="SNS80287.1"/>
    </source>
</evidence>
<evidence type="ECO:0000313" key="4">
    <source>
        <dbReference type="Proteomes" id="UP000198280"/>
    </source>
</evidence>
<dbReference type="SUPFAM" id="SSF51735">
    <property type="entry name" value="NAD(P)-binding Rossmann-fold domains"/>
    <property type="match status" value="1"/>
</dbReference>
<dbReference type="InterPro" id="IPR002364">
    <property type="entry name" value="Quin_OxRdtase/zeta-crystal_CS"/>
</dbReference>
<organism evidence="3 4">
    <name type="scientific">Actinacidiphila glaucinigra</name>
    <dbReference type="NCBI Taxonomy" id="235986"/>
    <lineage>
        <taxon>Bacteria</taxon>
        <taxon>Bacillati</taxon>
        <taxon>Actinomycetota</taxon>
        <taxon>Actinomycetes</taxon>
        <taxon>Kitasatosporales</taxon>
        <taxon>Streptomycetaceae</taxon>
        <taxon>Actinacidiphila</taxon>
    </lineage>
</organism>
<keyword evidence="4" id="KW-1185">Reference proteome</keyword>
<name>A0A239HG01_9ACTN</name>
<dbReference type="Proteomes" id="UP000198280">
    <property type="component" value="Unassembled WGS sequence"/>
</dbReference>
<dbReference type="InterPro" id="IPR050700">
    <property type="entry name" value="YIM1/Zinc_Alcohol_DH_Fams"/>
</dbReference>
<dbReference type="SMART" id="SM00829">
    <property type="entry name" value="PKS_ER"/>
    <property type="match status" value="1"/>
</dbReference>
<dbReference type="InterPro" id="IPR013154">
    <property type="entry name" value="ADH-like_N"/>
</dbReference>
<dbReference type="SUPFAM" id="SSF50129">
    <property type="entry name" value="GroES-like"/>
    <property type="match status" value="1"/>
</dbReference>
<gene>
    <name evidence="3" type="ORF">SAMN05216252_108355</name>
</gene>
<dbReference type="InterPro" id="IPR036291">
    <property type="entry name" value="NAD(P)-bd_dom_sf"/>
</dbReference>
<keyword evidence="1" id="KW-0560">Oxidoreductase</keyword>
<dbReference type="Pfam" id="PF08240">
    <property type="entry name" value="ADH_N"/>
    <property type="match status" value="1"/>
</dbReference>